<dbReference type="InterPro" id="IPR003423">
    <property type="entry name" value="OMP_efflux"/>
</dbReference>
<dbReference type="PANTHER" id="PTHR30203:SF24">
    <property type="entry name" value="BLR4935 PROTEIN"/>
    <property type="match status" value="1"/>
</dbReference>
<gene>
    <name evidence="3" type="ORF">FR698_16145</name>
</gene>
<keyword evidence="4" id="KW-1185">Reference proteome</keyword>
<dbReference type="RefSeq" id="WP_147801217.1">
    <property type="nucleotide sequence ID" value="NZ_VPFL01000041.1"/>
</dbReference>
<keyword evidence="2" id="KW-0175">Coiled coil</keyword>
<dbReference type="Gene3D" id="1.20.1600.10">
    <property type="entry name" value="Outer membrane efflux proteins (OEP)"/>
    <property type="match status" value="1"/>
</dbReference>
<reference evidence="3 4" key="1">
    <citation type="submission" date="2019-08" db="EMBL/GenBank/DDBJ databases">
        <title>Pelomicrobium methylotrophicum gen. nov., sp. nov. a moderately thermophilic, facultatively anaerobic, lithoautotrophic and methylotrophic bacterium isolated from a terrestrial mud volcano.</title>
        <authorList>
            <person name="Slobodkina G.B."/>
            <person name="Merkel A.Y."/>
            <person name="Slobodkin A.I."/>
        </authorList>
    </citation>
    <scope>NUCLEOTIDE SEQUENCE [LARGE SCALE GENOMIC DNA]</scope>
    <source>
        <strain evidence="3 4">SM250</strain>
    </source>
</reference>
<evidence type="ECO:0000313" key="4">
    <source>
        <dbReference type="Proteomes" id="UP000321201"/>
    </source>
</evidence>
<evidence type="ECO:0000313" key="3">
    <source>
        <dbReference type="EMBL" id="TXF09955.1"/>
    </source>
</evidence>
<dbReference type="PANTHER" id="PTHR30203">
    <property type="entry name" value="OUTER MEMBRANE CATION EFFLUX PROTEIN"/>
    <property type="match status" value="1"/>
</dbReference>
<dbReference type="AlphaFoldDB" id="A0A5C7ENY7"/>
<sequence>MGSRYSICFAVVLWAGAAGGFAQDRLVQGDPVLDRLIAEAVQNNPEIQAAEHEREAARQRIAPAGALDDPMLEAGVLSLPTTGRLDQEPMTMKMIGLAQRFPYPGKLRLRQDMAAREADAASQNYREVVNRVVRDVKVAYYELAFVIESAHLVQRNIEILEQFLKTAEARYAVGEGQQADVLKAQTQLARMQDELIRLGRERLVLEAELNRVLGRPRGAAPPRPEFPRLAEVALSLDALQETALMTRPRLLAIRSTIDRNARAVDLAKLDYYPDFDVRFSYGQRDTLQGGLPQDDLVSLTVAVNLPLWRESKRAPRVAEAAAMREQALSMYQNQVNEINARLRQEVTNARQSLQSARLYETAILPQARLTVESALAAYKVNRVDFLTLLDNQMVVFNAEIARAFAITSYYKALAEIELVAGKRMF</sequence>
<dbReference type="EMBL" id="VPFL01000041">
    <property type="protein sequence ID" value="TXF09955.1"/>
    <property type="molecule type" value="Genomic_DNA"/>
</dbReference>
<protein>
    <submittedName>
        <fullName evidence="3">TolC family protein</fullName>
    </submittedName>
</protein>
<dbReference type="InParanoid" id="A0A5C7ENY7"/>
<proteinExistence type="inferred from homology"/>
<comment type="caution">
    <text evidence="3">The sequence shown here is derived from an EMBL/GenBank/DDBJ whole genome shotgun (WGS) entry which is preliminary data.</text>
</comment>
<dbReference type="Pfam" id="PF02321">
    <property type="entry name" value="OEP"/>
    <property type="match status" value="1"/>
</dbReference>
<evidence type="ECO:0000256" key="1">
    <source>
        <dbReference type="ARBA" id="ARBA00007613"/>
    </source>
</evidence>
<name>A0A5C7ENY7_9PROT</name>
<accession>A0A5C7ENY7</accession>
<organism evidence="3 4">
    <name type="scientific">Pelomicrobium methylotrophicum</name>
    <dbReference type="NCBI Taxonomy" id="2602750"/>
    <lineage>
        <taxon>Bacteria</taxon>
        <taxon>Pseudomonadati</taxon>
        <taxon>Pseudomonadota</taxon>
        <taxon>Hydrogenophilia</taxon>
        <taxon>Hydrogenophilia incertae sedis</taxon>
        <taxon>Pelomicrobium</taxon>
    </lineage>
</organism>
<comment type="similarity">
    <text evidence="1">Belongs to the outer membrane factor (OMF) (TC 1.B.17) family.</text>
</comment>
<feature type="coiled-coil region" evidence="2">
    <location>
        <begin position="181"/>
        <end position="208"/>
    </location>
</feature>
<dbReference type="InterPro" id="IPR010131">
    <property type="entry name" value="MdtP/NodT-like"/>
</dbReference>
<evidence type="ECO:0000256" key="2">
    <source>
        <dbReference type="SAM" id="Coils"/>
    </source>
</evidence>
<dbReference type="GO" id="GO:0015562">
    <property type="term" value="F:efflux transmembrane transporter activity"/>
    <property type="evidence" value="ECO:0007669"/>
    <property type="project" value="InterPro"/>
</dbReference>
<dbReference type="Proteomes" id="UP000321201">
    <property type="component" value="Unassembled WGS sequence"/>
</dbReference>
<dbReference type="OrthoDB" id="9769048at2"/>
<dbReference type="SUPFAM" id="SSF56954">
    <property type="entry name" value="Outer membrane efflux proteins (OEP)"/>
    <property type="match status" value="1"/>
</dbReference>